<name>A0ABT6IT48_9GAMM</name>
<dbReference type="InterPro" id="IPR002104">
    <property type="entry name" value="Integrase_catalytic"/>
</dbReference>
<evidence type="ECO:0000313" key="9">
    <source>
        <dbReference type="Proteomes" id="UP001243298"/>
    </source>
</evidence>
<dbReference type="Gene3D" id="3.30.160.390">
    <property type="entry name" value="Integrase, DNA-binding domain"/>
    <property type="match status" value="1"/>
</dbReference>
<keyword evidence="2" id="KW-0229">DNA integration</keyword>
<dbReference type="InterPro" id="IPR011010">
    <property type="entry name" value="DNA_brk_join_enz"/>
</dbReference>
<dbReference type="InterPro" id="IPR044068">
    <property type="entry name" value="CB"/>
</dbReference>
<dbReference type="RefSeq" id="WP_071001740.1">
    <property type="nucleotide sequence ID" value="NZ_JBMUMA010000003.1"/>
</dbReference>
<evidence type="ECO:0000256" key="4">
    <source>
        <dbReference type="ARBA" id="ARBA00023172"/>
    </source>
</evidence>
<comment type="caution">
    <text evidence="8">The sequence shown here is derived from an EMBL/GenBank/DDBJ whole genome shotgun (WGS) entry which is preliminary data.</text>
</comment>
<evidence type="ECO:0000313" key="8">
    <source>
        <dbReference type="EMBL" id="MDH4905010.1"/>
    </source>
</evidence>
<dbReference type="EMBL" id="PGFT01000001">
    <property type="protein sequence ID" value="MDH4905010.1"/>
    <property type="molecule type" value="Genomic_DNA"/>
</dbReference>
<dbReference type="Pfam" id="PF00589">
    <property type="entry name" value="Phage_integrase"/>
    <property type="match status" value="1"/>
</dbReference>
<reference evidence="8 9" key="1">
    <citation type="submission" date="2017-11" db="EMBL/GenBank/DDBJ databases">
        <title>Whole genome sequencing of Psychrobacter pocilloporae S6-60T(=JCM 31058T=LMG 29157T).</title>
        <authorList>
            <person name="Das S.K."/>
        </authorList>
    </citation>
    <scope>NUCLEOTIDE SEQUENCE [LARGE SCALE GENOMIC DNA]</scope>
    <source>
        <strain evidence="8 9">S6-60</strain>
    </source>
</reference>
<comment type="similarity">
    <text evidence="1">Belongs to the 'phage' integrase family.</text>
</comment>
<evidence type="ECO:0000256" key="5">
    <source>
        <dbReference type="PROSITE-ProRule" id="PRU01248"/>
    </source>
</evidence>
<keyword evidence="9" id="KW-1185">Reference proteome</keyword>
<dbReference type="InterPro" id="IPR050808">
    <property type="entry name" value="Phage_Integrase"/>
</dbReference>
<dbReference type="Proteomes" id="UP001243298">
    <property type="component" value="Unassembled WGS sequence"/>
</dbReference>
<dbReference type="InterPro" id="IPR013762">
    <property type="entry name" value="Integrase-like_cat_sf"/>
</dbReference>
<dbReference type="SUPFAM" id="SSF56349">
    <property type="entry name" value="DNA breaking-rejoining enzymes"/>
    <property type="match status" value="1"/>
</dbReference>
<dbReference type="PROSITE" id="PS51900">
    <property type="entry name" value="CB"/>
    <property type="match status" value="1"/>
</dbReference>
<evidence type="ECO:0000256" key="1">
    <source>
        <dbReference type="ARBA" id="ARBA00008857"/>
    </source>
</evidence>
<dbReference type="PANTHER" id="PTHR30629">
    <property type="entry name" value="PROPHAGE INTEGRASE"/>
    <property type="match status" value="1"/>
</dbReference>
<keyword evidence="4" id="KW-0233">DNA recombination</keyword>
<protein>
    <submittedName>
        <fullName evidence="8">Integrase</fullName>
    </submittedName>
</protein>
<dbReference type="PROSITE" id="PS51898">
    <property type="entry name" value="TYR_RECOMBINASE"/>
    <property type="match status" value="1"/>
</dbReference>
<evidence type="ECO:0000256" key="2">
    <source>
        <dbReference type="ARBA" id="ARBA00022908"/>
    </source>
</evidence>
<evidence type="ECO:0000259" key="7">
    <source>
        <dbReference type="PROSITE" id="PS51900"/>
    </source>
</evidence>
<sequence>MKVKLTKKFIDSVDYTAKGTEIYMDDVLTGFALRVGKQSKRYTLHKRINGKLYRDEVEETHLITLTEAREKASIMMANIKKGLHVYDGLHEVLEEPKDKTNNVPTLRDAYTYFKSAKTSLAKGTIDTYDGQILNKLDDWLDISLNDISKSMISDKHKEISKHSKAQANATMRALRSVWNYCRDSFLDDNEDFLIKEQPVRILNAKKDWNIIKPRTKHVEEEYLGMYLKTLLNYVDRSSHLQAPHSNNARDIMLLFMFTGVRLNEAQPLKWSDVDLIAGRIVFKATKNGSNYHMPTSDILQALLEERFRLSAGKQWVFPSNLKASDDHIKDLSRSYKAISNQTNLYITPHDLRRTFGTVANNSSISYPVLKRLLNHREAKSTDDVTLQYIQVSQRQLRDASNSIESFYCRLAGMTQDEIISKYY</sequence>
<dbReference type="Gene3D" id="1.10.443.10">
    <property type="entry name" value="Intergrase catalytic core"/>
    <property type="match status" value="1"/>
</dbReference>
<feature type="domain" description="Core-binding (CB)" evidence="7">
    <location>
        <begin position="101"/>
        <end position="182"/>
    </location>
</feature>
<accession>A0ABT6IT48</accession>
<gene>
    <name evidence="8" type="ORF">CUR83_08045</name>
</gene>
<organism evidence="8 9">
    <name type="scientific">Psychrobacter pocilloporae</name>
    <dbReference type="NCBI Taxonomy" id="1775882"/>
    <lineage>
        <taxon>Bacteria</taxon>
        <taxon>Pseudomonadati</taxon>
        <taxon>Pseudomonadota</taxon>
        <taxon>Gammaproteobacteria</taxon>
        <taxon>Moraxellales</taxon>
        <taxon>Moraxellaceae</taxon>
        <taxon>Psychrobacter</taxon>
    </lineage>
</organism>
<feature type="domain" description="Tyr recombinase" evidence="6">
    <location>
        <begin position="213"/>
        <end position="401"/>
    </location>
</feature>
<dbReference type="InterPro" id="IPR038488">
    <property type="entry name" value="Integrase_DNA-bd_sf"/>
</dbReference>
<keyword evidence="3 5" id="KW-0238">DNA-binding</keyword>
<proteinExistence type="inferred from homology"/>
<dbReference type="PANTHER" id="PTHR30629:SF2">
    <property type="entry name" value="PROPHAGE INTEGRASE INTS-RELATED"/>
    <property type="match status" value="1"/>
</dbReference>
<evidence type="ECO:0000256" key="3">
    <source>
        <dbReference type="ARBA" id="ARBA00023125"/>
    </source>
</evidence>
<evidence type="ECO:0000259" key="6">
    <source>
        <dbReference type="PROSITE" id="PS51898"/>
    </source>
</evidence>